<dbReference type="Gene3D" id="3.30.70.580">
    <property type="entry name" value="Pseudouridine synthase I, catalytic domain, N-terminal subdomain"/>
    <property type="match status" value="1"/>
</dbReference>
<feature type="domain" description="Pseudouridine synthase I TruA alpha/beta" evidence="8">
    <location>
        <begin position="170"/>
        <end position="272"/>
    </location>
</feature>
<proteinExistence type="inferred from homology"/>
<dbReference type="HOGENOM" id="CLU_014673_0_1_10"/>
<dbReference type="PANTHER" id="PTHR11142">
    <property type="entry name" value="PSEUDOURIDYLATE SYNTHASE"/>
    <property type="match status" value="1"/>
</dbReference>
<dbReference type="InterPro" id="IPR001406">
    <property type="entry name" value="PsdUridine_synth_TruA"/>
</dbReference>
<name>G0J255_CYCMS</name>
<sequence length="277" mass="31834">MGYLNFRKEYSKSNLKLGYIFIFADEMNESSRYFIELSYDGSNYHGWQKQKNAVSVQEELENALSTLFRRPMSIMGSGRTDAGVHALQQFAHFDVDLDFTKEYFLKRINGLLPDGIAVFDVVPVKENAHARFDAEFRRYEYHITFRKDPFLIGKSWHCYYDLDEEAMASAAKLLLGKQDFECFSRRKTDVKTFICEINNASWEQTSNGLVFHIQANRFLRGMVRAIVGTLVKVGRGHLESVAMSEIISSKDRNLAGSSAPAHGLFLSKVNYPERIFK</sequence>
<dbReference type="Gene3D" id="3.30.70.660">
    <property type="entry name" value="Pseudouridine synthase I, catalytic domain, C-terminal subdomain"/>
    <property type="match status" value="1"/>
</dbReference>
<dbReference type="InterPro" id="IPR020095">
    <property type="entry name" value="PsdUridine_synth_TruA_C"/>
</dbReference>
<evidence type="ECO:0000256" key="2">
    <source>
        <dbReference type="ARBA" id="ARBA00022694"/>
    </source>
</evidence>
<keyword evidence="2 4" id="KW-0819">tRNA processing</keyword>
<comment type="caution">
    <text evidence="4">Lacks conserved residue(s) required for the propagation of feature annotation.</text>
</comment>
<reference evidence="10" key="1">
    <citation type="submission" date="2011-07" db="EMBL/GenBank/DDBJ databases">
        <title>The complete genome of Cyclobacterium marinum DSM 745.</title>
        <authorList>
            <person name="Lucas S."/>
            <person name="Han J."/>
            <person name="Lapidus A."/>
            <person name="Bruce D."/>
            <person name="Goodwin L."/>
            <person name="Pitluck S."/>
            <person name="Peters L."/>
            <person name="Kyrpides N."/>
            <person name="Mavromatis K."/>
            <person name="Ivanova N."/>
            <person name="Ovchinnikova G."/>
            <person name="Chertkov O."/>
            <person name="Detter J.C."/>
            <person name="Tapia R."/>
            <person name="Han C."/>
            <person name="Land M."/>
            <person name="Hauser L."/>
            <person name="Markowitz V."/>
            <person name="Cheng J.-F."/>
            <person name="Hugenholtz P."/>
            <person name="Woyke T."/>
            <person name="Wu D."/>
            <person name="Tindall B."/>
            <person name="Schuetze A."/>
            <person name="Brambilla E."/>
            <person name="Klenk H.-P."/>
            <person name="Eisen J.A."/>
        </authorList>
    </citation>
    <scope>NUCLEOTIDE SEQUENCE [LARGE SCALE GENOMIC DNA]</scope>
    <source>
        <strain evidence="10">ATCC 25205 / DSM 745 / LMG 13164 / NCIMB 1802</strain>
    </source>
</reference>
<dbReference type="GO" id="GO:0160147">
    <property type="term" value="F:tRNA pseudouridine(38-40) synthase activity"/>
    <property type="evidence" value="ECO:0007669"/>
    <property type="project" value="UniProtKB-EC"/>
</dbReference>
<dbReference type="InterPro" id="IPR020094">
    <property type="entry name" value="TruA/RsuA/RluB/E/F_N"/>
</dbReference>
<dbReference type="eggNOG" id="COG0101">
    <property type="taxonomic scope" value="Bacteria"/>
</dbReference>
<protein>
    <recommendedName>
        <fullName evidence="4">tRNA pseudouridine synthase A</fullName>
        <ecNumber evidence="4">5.4.99.12</ecNumber>
    </recommendedName>
    <alternativeName>
        <fullName evidence="4">tRNA pseudouridine(38-40) synthase</fullName>
    </alternativeName>
    <alternativeName>
        <fullName evidence="4">tRNA pseudouridylate synthase I</fullName>
    </alternativeName>
    <alternativeName>
        <fullName evidence="4">tRNA-uridine isomerase I</fullName>
    </alternativeName>
</protein>
<dbReference type="EC" id="5.4.99.12" evidence="4"/>
<dbReference type="HAMAP" id="MF_00171">
    <property type="entry name" value="TruA"/>
    <property type="match status" value="1"/>
</dbReference>
<feature type="active site" description="Nucleophile" evidence="4 5">
    <location>
        <position position="81"/>
    </location>
</feature>
<dbReference type="Proteomes" id="UP000001635">
    <property type="component" value="Chromosome"/>
</dbReference>
<dbReference type="Pfam" id="PF01416">
    <property type="entry name" value="PseudoU_synth_1"/>
    <property type="match status" value="2"/>
</dbReference>
<dbReference type="EMBL" id="CP002955">
    <property type="protein sequence ID" value="AEL24564.1"/>
    <property type="molecule type" value="Genomic_DNA"/>
</dbReference>
<accession>G0J255</accession>
<keyword evidence="3 4" id="KW-0413">Isomerase</keyword>
<keyword evidence="10" id="KW-1185">Reference proteome</keyword>
<comment type="catalytic activity">
    <reaction evidence="4 7">
        <text>uridine(38/39/40) in tRNA = pseudouridine(38/39/40) in tRNA</text>
        <dbReference type="Rhea" id="RHEA:22376"/>
        <dbReference type="Rhea" id="RHEA-COMP:10085"/>
        <dbReference type="Rhea" id="RHEA-COMP:10087"/>
        <dbReference type="ChEBI" id="CHEBI:65314"/>
        <dbReference type="ChEBI" id="CHEBI:65315"/>
        <dbReference type="EC" id="5.4.99.12"/>
    </reaction>
</comment>
<dbReference type="PANTHER" id="PTHR11142:SF0">
    <property type="entry name" value="TRNA PSEUDOURIDINE SYNTHASE-LIKE 1"/>
    <property type="match status" value="1"/>
</dbReference>
<evidence type="ECO:0000313" key="9">
    <source>
        <dbReference type="EMBL" id="AEL24564.1"/>
    </source>
</evidence>
<organism evidence="9 10">
    <name type="scientific">Cyclobacterium marinum (strain ATCC 25205 / DSM 745 / LMG 13164 / NCIMB 1802)</name>
    <name type="common">Flectobacillus marinus</name>
    <dbReference type="NCBI Taxonomy" id="880070"/>
    <lineage>
        <taxon>Bacteria</taxon>
        <taxon>Pseudomonadati</taxon>
        <taxon>Bacteroidota</taxon>
        <taxon>Cytophagia</taxon>
        <taxon>Cytophagales</taxon>
        <taxon>Cyclobacteriaceae</taxon>
        <taxon>Cyclobacterium</taxon>
    </lineage>
</organism>
<evidence type="ECO:0000259" key="8">
    <source>
        <dbReference type="Pfam" id="PF01416"/>
    </source>
</evidence>
<dbReference type="InterPro" id="IPR020097">
    <property type="entry name" value="PsdUridine_synth_TruA_a/b_dom"/>
</dbReference>
<dbReference type="KEGG" id="cmr:Cycma_0790"/>
<evidence type="ECO:0000256" key="3">
    <source>
        <dbReference type="ARBA" id="ARBA00023235"/>
    </source>
</evidence>
<evidence type="ECO:0000256" key="6">
    <source>
        <dbReference type="PIRSR" id="PIRSR001430-2"/>
    </source>
</evidence>
<comment type="subunit">
    <text evidence="4">Homodimer.</text>
</comment>
<dbReference type="PIRSF" id="PIRSF001430">
    <property type="entry name" value="tRNA_psdUrid_synth"/>
    <property type="match status" value="1"/>
</dbReference>
<evidence type="ECO:0000313" key="10">
    <source>
        <dbReference type="Proteomes" id="UP000001635"/>
    </source>
</evidence>
<dbReference type="InterPro" id="IPR020103">
    <property type="entry name" value="PsdUridine_synth_cat_dom_sf"/>
</dbReference>
<feature type="domain" description="Pseudouridine synthase I TruA alpha/beta" evidence="8">
    <location>
        <begin position="38"/>
        <end position="133"/>
    </location>
</feature>
<dbReference type="FunFam" id="3.30.70.580:FF:000001">
    <property type="entry name" value="tRNA pseudouridine synthase A"/>
    <property type="match status" value="1"/>
</dbReference>
<dbReference type="GO" id="GO:0031119">
    <property type="term" value="P:tRNA pseudouridine synthesis"/>
    <property type="evidence" value="ECO:0007669"/>
    <property type="project" value="UniProtKB-UniRule"/>
</dbReference>
<evidence type="ECO:0000256" key="5">
    <source>
        <dbReference type="PIRSR" id="PIRSR001430-1"/>
    </source>
</evidence>
<dbReference type="AlphaFoldDB" id="G0J255"/>
<comment type="similarity">
    <text evidence="1 4 7">Belongs to the tRNA pseudouridine synthase TruA family.</text>
</comment>
<evidence type="ECO:0000256" key="4">
    <source>
        <dbReference type="HAMAP-Rule" id="MF_00171"/>
    </source>
</evidence>
<dbReference type="SUPFAM" id="SSF55120">
    <property type="entry name" value="Pseudouridine synthase"/>
    <property type="match status" value="1"/>
</dbReference>
<evidence type="ECO:0000256" key="1">
    <source>
        <dbReference type="ARBA" id="ARBA00009375"/>
    </source>
</evidence>
<dbReference type="CDD" id="cd02570">
    <property type="entry name" value="PseudoU_synth_EcTruA"/>
    <property type="match status" value="1"/>
</dbReference>
<evidence type="ECO:0000256" key="7">
    <source>
        <dbReference type="RuleBase" id="RU003792"/>
    </source>
</evidence>
<comment type="function">
    <text evidence="4">Formation of pseudouridine at positions 38, 39 and 40 in the anticodon stem and loop of transfer RNAs.</text>
</comment>
<dbReference type="NCBIfam" id="TIGR00071">
    <property type="entry name" value="hisT_truA"/>
    <property type="match status" value="1"/>
</dbReference>
<gene>
    <name evidence="4" type="primary">truA</name>
    <name evidence="9" type="ordered locus">Cycma_0790</name>
</gene>
<dbReference type="STRING" id="880070.Cycma_0790"/>
<feature type="binding site" evidence="4 6">
    <location>
        <position position="139"/>
    </location>
    <ligand>
        <name>substrate</name>
    </ligand>
</feature>
<dbReference type="GO" id="GO:0003723">
    <property type="term" value="F:RNA binding"/>
    <property type="evidence" value="ECO:0007669"/>
    <property type="project" value="InterPro"/>
</dbReference>